<dbReference type="FunFam" id="1.20.140.10:FF:000010">
    <property type="entry name" value="Acyl-coenzyme A oxidase"/>
    <property type="match status" value="1"/>
</dbReference>
<comment type="similarity">
    <text evidence="3 10">Belongs to the acyl-CoA oxidase family.</text>
</comment>
<dbReference type="Gene3D" id="2.40.110.10">
    <property type="entry name" value="Butyryl-CoA Dehydrogenase, subunit A, domain 2"/>
    <property type="match status" value="1"/>
</dbReference>
<evidence type="ECO:0000313" key="16">
    <source>
        <dbReference type="EMBL" id="CAD8298877.1"/>
    </source>
</evidence>
<dbReference type="GO" id="GO:0005504">
    <property type="term" value="F:fatty acid binding"/>
    <property type="evidence" value="ECO:0007669"/>
    <property type="project" value="TreeGrafter"/>
</dbReference>
<evidence type="ECO:0000256" key="3">
    <source>
        <dbReference type="ARBA" id="ARBA00006288"/>
    </source>
</evidence>
<sequence>MDRLAVLSRHLTSSAMAEVEPAGATAALDFEPRAMAAVLCHDNVELRTAIWDFLAQDPIYEPNHYLSLMDQRELTLQRLKHFVAQRFFSVKDYMNNPRKFMASLESLFYADYSLAIKAGVHFTLCGGTICKLGTKKHHDAYLDRMDTLDLTGSFGMTELGHGSNVMGIETTATYDPVRKEFIVHSPVHESGKAWIGGTAQHGKLCAVFAQLTVNGKWEGPHVFMVRIRDDNLQVCPGVRIVDHGPKMGLNGVDNGMVWFDHVRVPREAMLDVFASVDDAGVYHSPIGSISQRFGTMVSGLTTGRLLIGQGGIDSMKIGVTTAVRYGCQRAQFGDKIIMDYLTHQARLFPVLATTYALHVAMGALKDMVDRRDPADAKAIHIVSSGLKAAATWCKVKALQDCRECCGGFGFSSANKIGVYATDTNIDTTFEGDNTVMMQQVARGLLDDKAAATAPPPLPAGLDVPPSGTSLPRLRALLAFRERALVARIAGAMAAAARAAAAMGGKAAAANAATAAFEARLDLVVALGWANVERYALDAFAAFADRQEVRLGGPLRLLATLYGLNAVEKDAAFFLASGAVSSEGLEAVKAAARSIYGQLAANRGRLALLLCDGFGQPEKLIATPISTDWHAVGRP</sequence>
<keyword evidence="4 10" id="KW-0285">Flavoprotein</keyword>
<evidence type="ECO:0000256" key="10">
    <source>
        <dbReference type="PIRNR" id="PIRNR000168"/>
    </source>
</evidence>
<accession>A0A6U2HM30</accession>
<dbReference type="InterPro" id="IPR046373">
    <property type="entry name" value="Acyl-CoA_Oxase/DH_mid-dom_sf"/>
</dbReference>
<evidence type="ECO:0000256" key="12">
    <source>
        <dbReference type="PIRSR" id="PIRSR000168-2"/>
    </source>
</evidence>
<feature type="active site" description="Proton acceptor" evidence="11">
    <location>
        <position position="430"/>
    </location>
</feature>
<evidence type="ECO:0000256" key="1">
    <source>
        <dbReference type="ARBA" id="ARBA00001974"/>
    </source>
</evidence>
<dbReference type="EMBL" id="HBEC01031864">
    <property type="protein sequence ID" value="CAD8298879.1"/>
    <property type="molecule type" value="Transcribed_RNA"/>
</dbReference>
<evidence type="ECO:0000256" key="11">
    <source>
        <dbReference type="PIRSR" id="PIRSR000168-1"/>
    </source>
</evidence>
<dbReference type="InterPro" id="IPR002655">
    <property type="entry name" value="Acyl-CoA_oxidase_C"/>
</dbReference>
<dbReference type="GO" id="GO:0071949">
    <property type="term" value="F:FAD binding"/>
    <property type="evidence" value="ECO:0007669"/>
    <property type="project" value="InterPro"/>
</dbReference>
<keyword evidence="7" id="KW-0560">Oxidoreductase</keyword>
<feature type="binding site" evidence="12">
    <location>
        <position position="157"/>
    </location>
    <ligand>
        <name>FAD</name>
        <dbReference type="ChEBI" id="CHEBI:57692"/>
    </ligand>
</feature>
<evidence type="ECO:0000256" key="7">
    <source>
        <dbReference type="ARBA" id="ARBA00023002"/>
    </source>
</evidence>
<dbReference type="EMBL" id="HBEC01031863">
    <property type="protein sequence ID" value="CAD8298877.1"/>
    <property type="molecule type" value="Transcribed_RNA"/>
</dbReference>
<keyword evidence="8" id="KW-0443">Lipid metabolism</keyword>
<name>A0A6U2HM30_9CHLO</name>
<evidence type="ECO:0000256" key="6">
    <source>
        <dbReference type="ARBA" id="ARBA00022832"/>
    </source>
</evidence>
<feature type="domain" description="Acyl-CoA oxidase/dehydrogenase middle" evidence="14">
    <location>
        <begin position="153"/>
        <end position="262"/>
    </location>
</feature>
<dbReference type="InterPro" id="IPR009100">
    <property type="entry name" value="AcylCoA_DH/oxidase_NM_dom_sf"/>
</dbReference>
<evidence type="ECO:0000313" key="17">
    <source>
        <dbReference type="EMBL" id="CAD8298879.1"/>
    </source>
</evidence>
<feature type="domain" description="Acyl-CoA oxidase C-alpha1" evidence="15">
    <location>
        <begin position="299"/>
        <end position="445"/>
    </location>
</feature>
<dbReference type="GO" id="GO:0003997">
    <property type="term" value="F:acyl-CoA oxidase activity"/>
    <property type="evidence" value="ECO:0007669"/>
    <property type="project" value="InterPro"/>
</dbReference>
<comment type="subcellular location">
    <subcellularLocation>
        <location evidence="2">Peroxisome</location>
    </subcellularLocation>
</comment>
<evidence type="ECO:0000256" key="5">
    <source>
        <dbReference type="ARBA" id="ARBA00022827"/>
    </source>
</evidence>
<evidence type="ECO:0000256" key="8">
    <source>
        <dbReference type="ARBA" id="ARBA00023098"/>
    </source>
</evidence>
<evidence type="ECO:0000256" key="9">
    <source>
        <dbReference type="ARBA" id="ARBA00023140"/>
    </source>
</evidence>
<proteinExistence type="inferred from homology"/>
<dbReference type="PANTHER" id="PTHR10909">
    <property type="entry name" value="ELECTRON TRANSPORT OXIDOREDUCTASE"/>
    <property type="match status" value="1"/>
</dbReference>
<protein>
    <recommendedName>
        <fullName evidence="10">Acyl-coenzyme A oxidase</fullName>
    </recommendedName>
</protein>
<dbReference type="InterPro" id="IPR036250">
    <property type="entry name" value="AcylCo_DH-like_C"/>
</dbReference>
<dbReference type="Pfam" id="PF02770">
    <property type="entry name" value="Acyl-CoA_dh_M"/>
    <property type="match status" value="1"/>
</dbReference>
<evidence type="ECO:0000259" key="15">
    <source>
        <dbReference type="Pfam" id="PF22924"/>
    </source>
</evidence>
<organism evidence="17">
    <name type="scientific">Chlamydomonas euryale</name>
    <dbReference type="NCBI Taxonomy" id="1486919"/>
    <lineage>
        <taxon>Eukaryota</taxon>
        <taxon>Viridiplantae</taxon>
        <taxon>Chlorophyta</taxon>
        <taxon>core chlorophytes</taxon>
        <taxon>Chlorophyceae</taxon>
        <taxon>CS clade</taxon>
        <taxon>Chlamydomonadales</taxon>
        <taxon>Chlamydomonadaceae</taxon>
        <taxon>Chlamydomonas</taxon>
    </lineage>
</organism>
<evidence type="ECO:0000259" key="14">
    <source>
        <dbReference type="Pfam" id="PF02770"/>
    </source>
</evidence>
<reference evidence="17" key="1">
    <citation type="submission" date="2021-01" db="EMBL/GenBank/DDBJ databases">
        <authorList>
            <person name="Corre E."/>
            <person name="Pelletier E."/>
            <person name="Niang G."/>
            <person name="Scheremetjew M."/>
            <person name="Finn R."/>
            <person name="Kale V."/>
            <person name="Holt S."/>
            <person name="Cochrane G."/>
            <person name="Meng A."/>
            <person name="Brown T."/>
            <person name="Cohen L."/>
        </authorList>
    </citation>
    <scope>NUCLEOTIDE SEQUENCE</scope>
    <source>
        <strain evidence="17">CCMP219</strain>
    </source>
</reference>
<keyword evidence="6" id="KW-0276">Fatty acid metabolism</keyword>
<keyword evidence="9" id="KW-0576">Peroxisome</keyword>
<dbReference type="InterPro" id="IPR006091">
    <property type="entry name" value="Acyl-CoA_Oxase/DH_mid-dom"/>
</dbReference>
<evidence type="ECO:0000256" key="2">
    <source>
        <dbReference type="ARBA" id="ARBA00004275"/>
    </source>
</evidence>
<dbReference type="PANTHER" id="PTHR10909:SF352">
    <property type="entry name" value="ACYL-COENZYME A OXIDASE-LIKE PROTEIN"/>
    <property type="match status" value="1"/>
</dbReference>
<comment type="cofactor">
    <cofactor evidence="1">
        <name>FAD</name>
        <dbReference type="ChEBI" id="CHEBI:57692"/>
    </cofactor>
</comment>
<dbReference type="Pfam" id="PF22924">
    <property type="entry name" value="ACOX_C_alpha1"/>
    <property type="match status" value="1"/>
</dbReference>
<dbReference type="GO" id="GO:0005777">
    <property type="term" value="C:peroxisome"/>
    <property type="evidence" value="ECO:0007669"/>
    <property type="project" value="UniProtKB-SubCell"/>
</dbReference>
<dbReference type="GO" id="GO:0055088">
    <property type="term" value="P:lipid homeostasis"/>
    <property type="evidence" value="ECO:0007669"/>
    <property type="project" value="TreeGrafter"/>
</dbReference>
<dbReference type="FunFam" id="2.40.110.10:FF:000005">
    <property type="entry name" value="Acyl-coenzyme A oxidase"/>
    <property type="match status" value="1"/>
</dbReference>
<dbReference type="PIRSF" id="PIRSF000168">
    <property type="entry name" value="Acyl-CoA_oxidase"/>
    <property type="match status" value="1"/>
</dbReference>
<dbReference type="Pfam" id="PF01756">
    <property type="entry name" value="ACOX"/>
    <property type="match status" value="1"/>
</dbReference>
<keyword evidence="5 10" id="KW-0274">FAD</keyword>
<dbReference type="GO" id="GO:0033540">
    <property type="term" value="P:fatty acid beta-oxidation using acyl-CoA oxidase"/>
    <property type="evidence" value="ECO:0007669"/>
    <property type="project" value="TreeGrafter"/>
</dbReference>
<dbReference type="SUPFAM" id="SSF47203">
    <property type="entry name" value="Acyl-CoA dehydrogenase C-terminal domain-like"/>
    <property type="match status" value="2"/>
</dbReference>
<dbReference type="Gene3D" id="1.20.140.10">
    <property type="entry name" value="Butyryl-CoA Dehydrogenase, subunit A, domain 3"/>
    <property type="match status" value="2"/>
</dbReference>
<gene>
    <name evidence="16" type="ORF">CEUR00632_LOCUS14790</name>
    <name evidence="17" type="ORF">CEUR00632_LOCUS14791</name>
</gene>
<feature type="domain" description="Acyl-CoA oxidase C-terminal" evidence="13">
    <location>
        <begin position="494"/>
        <end position="624"/>
    </location>
</feature>
<dbReference type="AlphaFoldDB" id="A0A6U2HM30"/>
<evidence type="ECO:0000256" key="4">
    <source>
        <dbReference type="ARBA" id="ARBA00022630"/>
    </source>
</evidence>
<feature type="binding site" evidence="12">
    <location>
        <position position="196"/>
    </location>
    <ligand>
        <name>FAD</name>
        <dbReference type="ChEBI" id="CHEBI:57692"/>
    </ligand>
</feature>
<dbReference type="SUPFAM" id="SSF56645">
    <property type="entry name" value="Acyl-CoA dehydrogenase NM domain-like"/>
    <property type="match status" value="1"/>
</dbReference>
<dbReference type="InterPro" id="IPR055060">
    <property type="entry name" value="ACOX_C_alpha1"/>
</dbReference>
<dbReference type="InterPro" id="IPR012258">
    <property type="entry name" value="Acyl-CoA_oxidase"/>
</dbReference>
<evidence type="ECO:0000259" key="13">
    <source>
        <dbReference type="Pfam" id="PF01756"/>
    </source>
</evidence>